<dbReference type="PANTHER" id="PTHR33840">
    <property type="match status" value="1"/>
</dbReference>
<evidence type="ECO:0000259" key="2">
    <source>
        <dbReference type="Pfam" id="PF09994"/>
    </source>
</evidence>
<evidence type="ECO:0000313" key="4">
    <source>
        <dbReference type="Proteomes" id="UP000029964"/>
    </source>
</evidence>
<dbReference type="Pfam" id="PF09994">
    <property type="entry name" value="T6SS_Tle1-like_cat"/>
    <property type="match status" value="1"/>
</dbReference>
<feature type="region of interest" description="Disordered" evidence="1">
    <location>
        <begin position="461"/>
        <end position="499"/>
    </location>
</feature>
<feature type="domain" description="T6SS Phospholipase effector Tle1-like catalytic" evidence="2">
    <location>
        <begin position="72"/>
        <end position="377"/>
    </location>
</feature>
<dbReference type="InterPro" id="IPR018712">
    <property type="entry name" value="Tle1-like_cat"/>
</dbReference>
<reference evidence="4" key="1">
    <citation type="journal article" date="2014" name="Genome Announc.">
        <title>Genome sequence and annotation of Acremonium chrysogenum, producer of the beta-lactam antibiotic cephalosporin C.</title>
        <authorList>
            <person name="Terfehr D."/>
            <person name="Dahlmann T.A."/>
            <person name="Specht T."/>
            <person name="Zadra I."/>
            <person name="Kuernsteiner H."/>
            <person name="Kueck U."/>
        </authorList>
    </citation>
    <scope>NUCLEOTIDE SEQUENCE [LARGE SCALE GENOMIC DNA]</scope>
    <source>
        <strain evidence="4">ATCC 11550 / CBS 779.69 / DSM 880 / IAM 14645 / JCM 23072 / IMI 49137</strain>
    </source>
</reference>
<dbReference type="EMBL" id="JPKY01000175">
    <property type="protein sequence ID" value="KFH40708.1"/>
    <property type="molecule type" value="Genomic_DNA"/>
</dbReference>
<organism evidence="3 4">
    <name type="scientific">Hapsidospora chrysogenum (strain ATCC 11550 / CBS 779.69 / DSM 880 / IAM 14645 / JCM 23072 / IMI 49137)</name>
    <name type="common">Acremonium chrysogenum</name>
    <dbReference type="NCBI Taxonomy" id="857340"/>
    <lineage>
        <taxon>Eukaryota</taxon>
        <taxon>Fungi</taxon>
        <taxon>Dikarya</taxon>
        <taxon>Ascomycota</taxon>
        <taxon>Pezizomycotina</taxon>
        <taxon>Sordariomycetes</taxon>
        <taxon>Hypocreomycetidae</taxon>
        <taxon>Hypocreales</taxon>
        <taxon>Bionectriaceae</taxon>
        <taxon>Hapsidospora</taxon>
    </lineage>
</organism>
<dbReference type="HOGENOM" id="CLU_450510_0_0_1"/>
<evidence type="ECO:0000313" key="3">
    <source>
        <dbReference type="EMBL" id="KFH40708.1"/>
    </source>
</evidence>
<dbReference type="AlphaFoldDB" id="A0A086SUC6"/>
<gene>
    <name evidence="3" type="ORF">ACRE_085960</name>
</gene>
<protein>
    <recommendedName>
        <fullName evidence="2">T6SS Phospholipase effector Tle1-like catalytic domain-containing protein</fullName>
    </recommendedName>
</protein>
<keyword evidence="4" id="KW-1185">Reference proteome</keyword>
<dbReference type="STRING" id="857340.A0A086SUC6"/>
<dbReference type="Proteomes" id="UP000029964">
    <property type="component" value="Unassembled WGS sequence"/>
</dbReference>
<dbReference type="OrthoDB" id="3057168at2759"/>
<feature type="compositionally biased region" description="Basic and acidic residues" evidence="1">
    <location>
        <begin position="1"/>
        <end position="11"/>
    </location>
</feature>
<name>A0A086SUC6_HAPC1</name>
<feature type="compositionally biased region" description="Acidic residues" evidence="1">
    <location>
        <begin position="12"/>
        <end position="22"/>
    </location>
</feature>
<proteinExistence type="predicted"/>
<evidence type="ECO:0000256" key="1">
    <source>
        <dbReference type="SAM" id="MobiDB-lite"/>
    </source>
</evidence>
<accession>A0A086SUC6</accession>
<feature type="compositionally biased region" description="Acidic residues" evidence="1">
    <location>
        <begin position="479"/>
        <end position="490"/>
    </location>
</feature>
<comment type="caution">
    <text evidence="3">The sequence shown here is derived from an EMBL/GenBank/DDBJ whole genome shotgun (WGS) entry which is preliminary data.</text>
</comment>
<sequence>MAEEPIHKEGGEGDEGEGSEGGEEGKELTPEQVLELEDQTRRLVKIASKLGDFTEKPTEDFLWALTEDCEKKRLFVCCDGTWQNASGTEAPLTNVGKLSRAVWRLGTDDLHIPEEAYVPHEEYDMPDMDHMEERRYGFVRQIVYYASGVGSLSSLFVDSLFSGATGSGTVTTSLLTGKCRVDANILSAYCFICNNFNGRSRLDEIILVGFSRGAFTVRCLAHFINKVGLLRRKGLVFLRSVYLAWKEWAGIDGTPAATRLETALDALDDLRLYPVRVNILAEWDCVSAMKSPRDLWKRGGGLSFVNNKVPGCVDHAFHAVALHEKRRSFKPMLWKTLDNQDRTKVRQCAFAGCHSDIGGGNFDVGLSTASLLWMIAQIRDVSEANFDRSTLLQFVSPLPGSYNLRHLPLKSLWLPRSTRKKMYLYNLVCAEVLRFLTLGMLDRERDSLWKKRAEAEYLYRNEQGAQPGGQPEEAQQDGADTDEGEEAQQDGEERERWQRAQDARRAELDRINPVSLRIHFTARLLFENRIRRKLHGLDRRLLPGLFRHFILDPDPGDEGSWKWIVKESPGWFLPEDGVNSHEKKMLDEWIAWARRHTNREADGHDPDMEDDVEWIEVLEKLAELDWENPMKTFPWGRAFIQLVWKEFHSLGLRATGEEATGEGATGKGTT</sequence>
<dbReference type="PANTHER" id="PTHR33840:SF16">
    <property type="entry name" value="DUF2235 DOMAIN-CONTAINING PROTEIN"/>
    <property type="match status" value="1"/>
</dbReference>
<feature type="region of interest" description="Disordered" evidence="1">
    <location>
        <begin position="1"/>
        <end position="31"/>
    </location>
</feature>